<evidence type="ECO:0000313" key="3">
    <source>
        <dbReference type="EMBL" id="TXL69862.1"/>
    </source>
</evidence>
<dbReference type="InterPro" id="IPR016039">
    <property type="entry name" value="Thiolase-like"/>
</dbReference>
<dbReference type="PIRSF" id="PIRSF000429">
    <property type="entry name" value="Ac-CoA_Ac_transf"/>
    <property type="match status" value="1"/>
</dbReference>
<sequence>MNLRPVRIVGVGLTSFDKHDDRSVESLAREAVIAAMRDGGLERTDIQAAYTAHLYQGEVFGQRVLRELAFPEIMVINVENACAGGSTAVRDAWLAIGTGQCDVALAIGAEKMGRGLISFVSADVELALGSTAPAQYALAGNRHMHEFGTSPEAFARIAVKSRAHAARNPNARFRDTVSLEEVMQSRPIAEPLTLLQCCRNGSGAAAVVLASDDWVRRRGAAGVRILSSGLASIMADKEPRDLTSFGATRAAARIAYDGAGLGPEDVDVIELHDAFTVGEFLHYEGLGLCAKGEATRLVMDEETTLGGRTPVNLSGGLLAKSHPLGATGVAQFVELTWQLRGAATGRQVEGARIALAHSQGGTGLEAGATCVTLLARD</sequence>
<protein>
    <submittedName>
        <fullName evidence="3">Thiolase family protein</fullName>
    </submittedName>
</protein>
<evidence type="ECO:0000313" key="4">
    <source>
        <dbReference type="Proteomes" id="UP000321638"/>
    </source>
</evidence>
<dbReference type="InterPro" id="IPR055140">
    <property type="entry name" value="Thiolase_C_2"/>
</dbReference>
<dbReference type="AlphaFoldDB" id="A0A5C8P8I4"/>
<dbReference type="PANTHER" id="PTHR42870">
    <property type="entry name" value="ACETYL-COA C-ACETYLTRANSFERASE"/>
    <property type="match status" value="1"/>
</dbReference>
<keyword evidence="4" id="KW-1185">Reference proteome</keyword>
<dbReference type="CDD" id="cd00829">
    <property type="entry name" value="SCP-x_thiolase"/>
    <property type="match status" value="1"/>
</dbReference>
<dbReference type="RefSeq" id="WP_147852071.1">
    <property type="nucleotide sequence ID" value="NZ_VDUZ01000070.1"/>
</dbReference>
<organism evidence="3 4">
    <name type="scientific">Vineibacter terrae</name>
    <dbReference type="NCBI Taxonomy" id="2586908"/>
    <lineage>
        <taxon>Bacteria</taxon>
        <taxon>Pseudomonadati</taxon>
        <taxon>Pseudomonadota</taxon>
        <taxon>Alphaproteobacteria</taxon>
        <taxon>Hyphomicrobiales</taxon>
        <taxon>Vineibacter</taxon>
    </lineage>
</organism>
<dbReference type="Gene3D" id="3.40.47.10">
    <property type="match status" value="1"/>
</dbReference>
<dbReference type="InterPro" id="IPR002155">
    <property type="entry name" value="Thiolase"/>
</dbReference>
<name>A0A5C8P8I4_9HYPH</name>
<dbReference type="EMBL" id="VDUZ01000070">
    <property type="protein sequence ID" value="TXL69862.1"/>
    <property type="molecule type" value="Genomic_DNA"/>
</dbReference>
<dbReference type="Proteomes" id="UP000321638">
    <property type="component" value="Unassembled WGS sequence"/>
</dbReference>
<feature type="domain" description="Thiolase N-terminal" evidence="1">
    <location>
        <begin position="7"/>
        <end position="211"/>
    </location>
</feature>
<dbReference type="GO" id="GO:0003988">
    <property type="term" value="F:acetyl-CoA C-acyltransferase activity"/>
    <property type="evidence" value="ECO:0007669"/>
    <property type="project" value="UniProtKB-ARBA"/>
</dbReference>
<proteinExistence type="predicted"/>
<dbReference type="OrthoDB" id="9790314at2"/>
<dbReference type="SUPFAM" id="SSF53901">
    <property type="entry name" value="Thiolase-like"/>
    <property type="match status" value="2"/>
</dbReference>
<comment type="caution">
    <text evidence="3">The sequence shown here is derived from an EMBL/GenBank/DDBJ whole genome shotgun (WGS) entry which is preliminary data.</text>
</comment>
<accession>A0A5C8P8I4</accession>
<dbReference type="PANTHER" id="PTHR42870:SF1">
    <property type="entry name" value="NON-SPECIFIC LIPID-TRANSFER PROTEIN-LIKE 2"/>
    <property type="match status" value="1"/>
</dbReference>
<dbReference type="InterPro" id="IPR020616">
    <property type="entry name" value="Thiolase_N"/>
</dbReference>
<dbReference type="Pfam" id="PF22691">
    <property type="entry name" value="Thiolase_C_1"/>
    <property type="match status" value="1"/>
</dbReference>
<dbReference type="Pfam" id="PF00108">
    <property type="entry name" value="Thiolase_N"/>
    <property type="match status" value="1"/>
</dbReference>
<reference evidence="3 4" key="1">
    <citation type="submission" date="2019-06" db="EMBL/GenBank/DDBJ databases">
        <title>New taxonomy in bacterial strain CC-CFT640, isolated from vineyard.</title>
        <authorList>
            <person name="Lin S.-Y."/>
            <person name="Tsai C.-F."/>
            <person name="Young C.-C."/>
        </authorList>
    </citation>
    <scope>NUCLEOTIDE SEQUENCE [LARGE SCALE GENOMIC DNA]</scope>
    <source>
        <strain evidence="3 4">CC-CFT640</strain>
    </source>
</reference>
<evidence type="ECO:0000259" key="1">
    <source>
        <dbReference type="Pfam" id="PF00108"/>
    </source>
</evidence>
<evidence type="ECO:0000259" key="2">
    <source>
        <dbReference type="Pfam" id="PF22691"/>
    </source>
</evidence>
<gene>
    <name evidence="3" type="ORF">FHP25_37155</name>
</gene>
<feature type="domain" description="Thiolase C-terminal" evidence="2">
    <location>
        <begin position="238"/>
        <end position="367"/>
    </location>
</feature>